<dbReference type="Gene3D" id="3.10.450.40">
    <property type="match status" value="1"/>
</dbReference>
<evidence type="ECO:0000313" key="1">
    <source>
        <dbReference type="EMBL" id="SHM81929.1"/>
    </source>
</evidence>
<sequence length="101" mass="11440">MMEEAKIIIESSSSEDDEIIQGLTTLYTTPEGTIPLDREFGINQDFIGYPTELAKNMYALEIINKTEIYEPRVEVDVSFEDSEDGMITPVIKISKEEGDEE</sequence>
<proteinExistence type="predicted"/>
<dbReference type="STRING" id="1120996.SAMN02746066_03416"/>
<protein>
    <recommendedName>
        <fullName evidence="3">IraD/Gp25-like domain-containing protein</fullName>
    </recommendedName>
</protein>
<organism evidence="1 2">
    <name type="scientific">Anaerosporobacter mobilis DSM 15930</name>
    <dbReference type="NCBI Taxonomy" id="1120996"/>
    <lineage>
        <taxon>Bacteria</taxon>
        <taxon>Bacillati</taxon>
        <taxon>Bacillota</taxon>
        <taxon>Clostridia</taxon>
        <taxon>Lachnospirales</taxon>
        <taxon>Lachnospiraceae</taxon>
        <taxon>Anaerosporobacter</taxon>
    </lineage>
</organism>
<reference evidence="1 2" key="1">
    <citation type="submission" date="2016-11" db="EMBL/GenBank/DDBJ databases">
        <authorList>
            <person name="Jaros S."/>
            <person name="Januszkiewicz K."/>
            <person name="Wedrychowicz H."/>
        </authorList>
    </citation>
    <scope>NUCLEOTIDE SEQUENCE [LARGE SCALE GENOMIC DNA]</scope>
    <source>
        <strain evidence="1 2">DSM 15930</strain>
    </source>
</reference>
<dbReference type="SUPFAM" id="SSF160719">
    <property type="entry name" value="gpW/gp25-like"/>
    <property type="match status" value="1"/>
</dbReference>
<evidence type="ECO:0008006" key="3">
    <source>
        <dbReference type="Google" id="ProtNLM"/>
    </source>
</evidence>
<dbReference type="RefSeq" id="WP_084139336.1">
    <property type="nucleotide sequence ID" value="NZ_FRCP01000018.1"/>
</dbReference>
<dbReference type="AlphaFoldDB" id="A0A1M7LVZ0"/>
<evidence type="ECO:0000313" key="2">
    <source>
        <dbReference type="Proteomes" id="UP000184038"/>
    </source>
</evidence>
<accession>A0A1M7LVZ0</accession>
<dbReference type="OrthoDB" id="2067919at2"/>
<gene>
    <name evidence="1" type="ORF">SAMN02746066_03416</name>
</gene>
<name>A0A1M7LVZ0_9FIRM</name>
<dbReference type="Proteomes" id="UP000184038">
    <property type="component" value="Unassembled WGS sequence"/>
</dbReference>
<keyword evidence="2" id="KW-1185">Reference proteome</keyword>
<dbReference type="EMBL" id="FRCP01000018">
    <property type="protein sequence ID" value="SHM81929.1"/>
    <property type="molecule type" value="Genomic_DNA"/>
</dbReference>